<evidence type="ECO:0000313" key="2">
    <source>
        <dbReference type="Proteomes" id="UP000681967"/>
    </source>
</evidence>
<dbReference type="EMBL" id="CAJOBH010250853">
    <property type="protein sequence ID" value="CAF5137924.1"/>
    <property type="molecule type" value="Genomic_DNA"/>
</dbReference>
<comment type="caution">
    <text evidence="1">The sequence shown here is derived from an EMBL/GenBank/DDBJ whole genome shotgun (WGS) entry which is preliminary data.</text>
</comment>
<sequence length="87" mass="10031">MRKMASLVNTIVDMQIDSSANNTNQAAVIPKSMVLFVDNQKTNLKQIANNFFTRHFEVRTRDREKKLNVVQLMSEYDGNFSTPVCYL</sequence>
<organism evidence="1 2">
    <name type="scientific">Rotaria magnacalcarata</name>
    <dbReference type="NCBI Taxonomy" id="392030"/>
    <lineage>
        <taxon>Eukaryota</taxon>
        <taxon>Metazoa</taxon>
        <taxon>Spiralia</taxon>
        <taxon>Gnathifera</taxon>
        <taxon>Rotifera</taxon>
        <taxon>Eurotatoria</taxon>
        <taxon>Bdelloidea</taxon>
        <taxon>Philodinida</taxon>
        <taxon>Philodinidae</taxon>
        <taxon>Rotaria</taxon>
    </lineage>
</organism>
<gene>
    <name evidence="1" type="ORF">BYL167_LOCUS69651</name>
</gene>
<reference evidence="1" key="1">
    <citation type="submission" date="2021-02" db="EMBL/GenBank/DDBJ databases">
        <authorList>
            <person name="Nowell W R."/>
        </authorList>
    </citation>
    <scope>NUCLEOTIDE SEQUENCE</scope>
</reference>
<protein>
    <submittedName>
        <fullName evidence="1">Uncharacterized protein</fullName>
    </submittedName>
</protein>
<name>A0A8S3FUB7_9BILA</name>
<dbReference type="AlphaFoldDB" id="A0A8S3FUB7"/>
<evidence type="ECO:0000313" key="1">
    <source>
        <dbReference type="EMBL" id="CAF5137924.1"/>
    </source>
</evidence>
<proteinExistence type="predicted"/>
<dbReference type="Proteomes" id="UP000681967">
    <property type="component" value="Unassembled WGS sequence"/>
</dbReference>
<accession>A0A8S3FUB7</accession>